<accession>A0A1U9NKH2</accession>
<evidence type="ECO:0000259" key="5">
    <source>
        <dbReference type="Pfam" id="PF05592"/>
    </source>
</evidence>
<dbReference type="Gene3D" id="2.60.120.260">
    <property type="entry name" value="Galactose-binding domain-like"/>
    <property type="match status" value="2"/>
</dbReference>
<dbReference type="PIRSF" id="PIRSF010631">
    <property type="entry name" value="A-rhamnsds"/>
    <property type="match status" value="1"/>
</dbReference>
<keyword evidence="10" id="KW-1185">Reference proteome</keyword>
<dbReference type="SUPFAM" id="SSF49265">
    <property type="entry name" value="Fibronectin type III"/>
    <property type="match status" value="1"/>
</dbReference>
<dbReference type="InterPro" id="IPR035396">
    <property type="entry name" value="Bac_rhamnosid6H"/>
</dbReference>
<feature type="domain" description="Bacterial alpha-L-rhamnosidase N-terminal" evidence="6">
    <location>
        <begin position="187"/>
        <end position="361"/>
    </location>
</feature>
<keyword evidence="4" id="KW-0732">Signal</keyword>
<reference evidence="10" key="1">
    <citation type="submission" date="2017-02" db="EMBL/GenBank/DDBJ databases">
        <title>Comparative genomics and description of representatives of a novel lineage of planctomycetes thriving in anoxic sediments.</title>
        <authorList>
            <person name="Spring S."/>
            <person name="Bunk B."/>
            <person name="Sproer C."/>
        </authorList>
    </citation>
    <scope>NUCLEOTIDE SEQUENCE [LARGE SCALE GENOMIC DNA]</scope>
    <source>
        <strain evidence="10">ST-NAGAB-D1</strain>
    </source>
</reference>
<evidence type="ECO:0000256" key="1">
    <source>
        <dbReference type="ARBA" id="ARBA00001445"/>
    </source>
</evidence>
<feature type="domain" description="Alpha-L-rhamnosidase concanavalin-like" evidence="5">
    <location>
        <begin position="373"/>
        <end position="485"/>
    </location>
</feature>
<evidence type="ECO:0000313" key="9">
    <source>
        <dbReference type="EMBL" id="AQT68090.1"/>
    </source>
</evidence>
<protein>
    <recommendedName>
        <fullName evidence="2">alpha-L-rhamnosidase</fullName>
        <ecNumber evidence="2">3.2.1.40</ecNumber>
    </recommendedName>
</protein>
<sequence precursor="true">MKFNFYQGFFISLLVAVPLIVCSGCQTFAEMPSSGSSAENLRCEYKVNPLGIDVAEPRLSWTMKSSGRGQKQTAYQVIVSTSLKALESNQADQWDSQKVNSSNSIQVAYRGKPLSSATRYYWKVRVWDKDGNAGDWSSASWFETALLDAEDWDATWINDGKSNPAADEDFYKFDPAPIFRKEFVLNKEVELARLYITGLGYYEASLNGKRIGDHYLDPGWTDYSERVYYSTYDVTEQLQSEANCLGVMLGNGWYNPLPLRMWGSRNLRDHLTVGRPRFITQLCILYDDGTEQTICSDKDWKVAQGPILRNSIYLGEIYDARKEISGWNKPGFDDTGWANASPATEPVGSLQAQPVEPIKVTRTIKPVKITEPEKGVYIVDMGQNFAGLASFRFDLKRGTKVNLRYGELLYEDGTLNPMTSVCGQIKGKRNDSLESHPGIAWQSDVYIARGDGPEVYTPRFTFHAFRYIEVTGCPEKPSPDMITGLRLGSDVSSVGEFSCSNEMFNAIQEMCEWTFLSNIFSVQSDCPHRERFGYGGDLVNTNEAFIYNYDMSNFYTKAVEDWDDSKLSSGMLTDTAPSVGIQYCGVGWAMVHPHTQLKLYQYYGDRRIVEQQYQTSKQWLDLVTQNNPEHIIKHGLSDHESLTRTPSAPMVTPLYYQSVRMLSRMAEILGYQEDSKHYLTLSEQIKNAYNEKFFDIETGECAPGTQGSQSFALYSSILPQKYRAKALEYLLEDITEHDDHLTTGIFGTRYMLELLSQHGLEQTAYDIVNQKTFPGWGYMLENDATTLWEHWAYSDNTYSHNHPMFGSVSQWFYGWLGGIQPEPDAVGFDRIVIRPHMPLGLQWVNCSYNSIRGQIISNWRKSDKTITMHVEIPSNTVAKVYLPCGTPENITENSVPVDLSNGIDFERSEKNVTIYTIESGQYHFEMPYKESD</sequence>
<dbReference type="InterPro" id="IPR036116">
    <property type="entry name" value="FN3_sf"/>
</dbReference>
<dbReference type="SUPFAM" id="SSF48208">
    <property type="entry name" value="Six-hairpin glycosidases"/>
    <property type="match status" value="1"/>
</dbReference>
<evidence type="ECO:0000259" key="7">
    <source>
        <dbReference type="Pfam" id="PF17389"/>
    </source>
</evidence>
<dbReference type="Proteomes" id="UP000189674">
    <property type="component" value="Chromosome"/>
</dbReference>
<dbReference type="Gene3D" id="1.50.10.10">
    <property type="match status" value="1"/>
</dbReference>
<dbReference type="Gene3D" id="2.60.420.10">
    <property type="entry name" value="Maltose phosphorylase, domain 3"/>
    <property type="match status" value="1"/>
</dbReference>
<evidence type="ECO:0000256" key="3">
    <source>
        <dbReference type="ARBA" id="ARBA00022801"/>
    </source>
</evidence>
<organism evidence="9 10">
    <name type="scientific">Anaerohalosphaera lusitana</name>
    <dbReference type="NCBI Taxonomy" id="1936003"/>
    <lineage>
        <taxon>Bacteria</taxon>
        <taxon>Pseudomonadati</taxon>
        <taxon>Planctomycetota</taxon>
        <taxon>Phycisphaerae</taxon>
        <taxon>Sedimentisphaerales</taxon>
        <taxon>Anaerohalosphaeraceae</taxon>
        <taxon>Anaerohalosphaera</taxon>
    </lineage>
</organism>
<dbReference type="Pfam" id="PF17389">
    <property type="entry name" value="Bac_rhamnosid6H"/>
    <property type="match status" value="1"/>
</dbReference>
<dbReference type="InterPro" id="IPR012341">
    <property type="entry name" value="6hp_glycosidase-like_sf"/>
</dbReference>
<dbReference type="GO" id="GO:0030596">
    <property type="term" value="F:alpha-L-rhamnosidase activity"/>
    <property type="evidence" value="ECO:0007669"/>
    <property type="project" value="UniProtKB-EC"/>
</dbReference>
<keyword evidence="3" id="KW-0378">Hydrolase</keyword>
<proteinExistence type="predicted"/>
<dbReference type="InterPro" id="IPR016007">
    <property type="entry name" value="Alpha_rhamnosid"/>
</dbReference>
<gene>
    <name evidence="9" type="ORF">STSP2_01245</name>
</gene>
<dbReference type="InterPro" id="IPR008902">
    <property type="entry name" value="Rhamnosid_concanavalin"/>
</dbReference>
<dbReference type="Pfam" id="PF25788">
    <property type="entry name" value="Ig_Rha78A_N"/>
    <property type="match status" value="1"/>
</dbReference>
<comment type="catalytic activity">
    <reaction evidence="1">
        <text>Hydrolysis of terminal non-reducing alpha-L-rhamnose residues in alpha-L-rhamnosides.</text>
        <dbReference type="EC" id="3.2.1.40"/>
    </reaction>
</comment>
<dbReference type="EC" id="3.2.1.40" evidence="2"/>
<dbReference type="STRING" id="1936003.STSP2_01245"/>
<dbReference type="KEGG" id="alus:STSP2_01245"/>
<dbReference type="InterPro" id="IPR013783">
    <property type="entry name" value="Ig-like_fold"/>
</dbReference>
<dbReference type="Pfam" id="PF17390">
    <property type="entry name" value="Bac_rhamnosid_C"/>
    <property type="match status" value="1"/>
</dbReference>
<evidence type="ECO:0000313" key="10">
    <source>
        <dbReference type="Proteomes" id="UP000189674"/>
    </source>
</evidence>
<evidence type="ECO:0000259" key="8">
    <source>
        <dbReference type="Pfam" id="PF17390"/>
    </source>
</evidence>
<dbReference type="Pfam" id="PF05592">
    <property type="entry name" value="Bac_rhamnosid"/>
    <property type="match status" value="1"/>
</dbReference>
<dbReference type="InterPro" id="IPR013737">
    <property type="entry name" value="Bac_rhamnosid_N"/>
</dbReference>
<dbReference type="OrthoDB" id="9761045at2"/>
<dbReference type="EMBL" id="CP019791">
    <property type="protein sequence ID" value="AQT68090.1"/>
    <property type="molecule type" value="Genomic_DNA"/>
</dbReference>
<evidence type="ECO:0000256" key="4">
    <source>
        <dbReference type="SAM" id="SignalP"/>
    </source>
</evidence>
<evidence type="ECO:0000256" key="2">
    <source>
        <dbReference type="ARBA" id="ARBA00012652"/>
    </source>
</evidence>
<dbReference type="RefSeq" id="WP_146660808.1">
    <property type="nucleotide sequence ID" value="NZ_CP019791.1"/>
</dbReference>
<evidence type="ECO:0000259" key="6">
    <source>
        <dbReference type="Pfam" id="PF08531"/>
    </source>
</evidence>
<dbReference type="InterPro" id="IPR035398">
    <property type="entry name" value="Bac_rhamnosid_C"/>
</dbReference>
<dbReference type="Gene3D" id="2.60.40.10">
    <property type="entry name" value="Immunoglobulins"/>
    <property type="match status" value="1"/>
</dbReference>
<feature type="domain" description="Alpha-L-rhamnosidase C-terminal" evidence="8">
    <location>
        <begin position="818"/>
        <end position="893"/>
    </location>
</feature>
<feature type="domain" description="Alpha-L-rhamnosidase six-hairpin glycosidase" evidence="7">
    <location>
        <begin position="493"/>
        <end position="813"/>
    </location>
</feature>
<name>A0A1U9NKH2_9BACT</name>
<dbReference type="Pfam" id="PF08531">
    <property type="entry name" value="Bac_rhamnosid_N"/>
    <property type="match status" value="1"/>
</dbReference>
<dbReference type="AlphaFoldDB" id="A0A1U9NKH2"/>
<dbReference type="GO" id="GO:0005975">
    <property type="term" value="P:carbohydrate metabolic process"/>
    <property type="evidence" value="ECO:0007669"/>
    <property type="project" value="InterPro"/>
</dbReference>
<dbReference type="PANTHER" id="PTHR33307">
    <property type="entry name" value="ALPHA-RHAMNOSIDASE (EUROFUNG)"/>
    <property type="match status" value="1"/>
</dbReference>
<feature type="chain" id="PRO_5010706342" description="alpha-L-rhamnosidase" evidence="4">
    <location>
        <begin position="30"/>
        <end position="932"/>
    </location>
</feature>
<dbReference type="PANTHER" id="PTHR33307:SF6">
    <property type="entry name" value="ALPHA-RHAMNOSIDASE (EUROFUNG)-RELATED"/>
    <property type="match status" value="1"/>
</dbReference>
<dbReference type="InterPro" id="IPR008928">
    <property type="entry name" value="6-hairpin_glycosidase_sf"/>
</dbReference>
<feature type="signal peptide" evidence="4">
    <location>
        <begin position="1"/>
        <end position="29"/>
    </location>
</feature>